<keyword evidence="5" id="KW-0539">Nucleus</keyword>
<keyword evidence="2" id="KW-0805">Transcription regulation</keyword>
<keyword evidence="8" id="KW-0396">Initiation factor</keyword>
<proteinExistence type="predicted"/>
<organism evidence="8">
    <name type="scientific">Encephalitozoon cuniculi</name>
    <name type="common">Microsporidian parasite</name>
    <dbReference type="NCBI Taxonomy" id="6035"/>
    <lineage>
        <taxon>Eukaryota</taxon>
        <taxon>Fungi</taxon>
        <taxon>Fungi incertae sedis</taxon>
        <taxon>Microsporidia</taxon>
        <taxon>Unikaryonidae</taxon>
        <taxon>Encephalitozoon</taxon>
    </lineage>
</organism>
<keyword evidence="3" id="KW-0238">DNA-binding</keyword>
<dbReference type="EMBL" id="KC513609">
    <property type="protein sequence ID" value="AGE95728.1"/>
    <property type="molecule type" value="Genomic_DNA"/>
</dbReference>
<evidence type="ECO:0000256" key="1">
    <source>
        <dbReference type="ARBA" id="ARBA00004123"/>
    </source>
</evidence>
<dbReference type="GO" id="GO:0003677">
    <property type="term" value="F:DNA binding"/>
    <property type="evidence" value="ECO:0007669"/>
    <property type="project" value="UniProtKB-KW"/>
</dbReference>
<dbReference type="InterPro" id="IPR003166">
    <property type="entry name" value="TFIIE_bsu_DNA-bd"/>
</dbReference>
<name>M1K482_ENCCN</name>
<dbReference type="Pfam" id="PF02186">
    <property type="entry name" value="TFIIE_beta"/>
    <property type="match status" value="1"/>
</dbReference>
<dbReference type="InterPro" id="IPR040501">
    <property type="entry name" value="TFA2_Winged_2"/>
</dbReference>
<comment type="subcellular location">
    <subcellularLocation>
        <location evidence="1">Nucleus</location>
    </subcellularLocation>
</comment>
<dbReference type="PROSITE" id="PS51351">
    <property type="entry name" value="TFIIE_BETA_C"/>
    <property type="match status" value="1"/>
</dbReference>
<keyword evidence="8" id="KW-0648">Protein biosynthesis</keyword>
<dbReference type="Pfam" id="PF18121">
    <property type="entry name" value="TFA2_Winged_2"/>
    <property type="match status" value="1"/>
</dbReference>
<evidence type="ECO:0000313" key="8">
    <source>
        <dbReference type="EMBL" id="AGE95728.1"/>
    </source>
</evidence>
<gene>
    <name evidence="8" type="ORF">ECU06_0350</name>
</gene>
<dbReference type="InterPro" id="IPR016656">
    <property type="entry name" value="TFIIE-bsu"/>
</dbReference>
<keyword evidence="4" id="KW-0804">Transcription</keyword>
<evidence type="ECO:0000259" key="7">
    <source>
        <dbReference type="PROSITE" id="PS51351"/>
    </source>
</evidence>
<dbReference type="VEuPathDB" id="MicrosporidiaDB:M970_060290"/>
<dbReference type="AlphaFoldDB" id="M1K482"/>
<evidence type="ECO:0000256" key="4">
    <source>
        <dbReference type="ARBA" id="ARBA00023163"/>
    </source>
</evidence>
<feature type="domain" description="TFIIE beta" evidence="7">
    <location>
        <begin position="34"/>
        <end position="109"/>
    </location>
</feature>
<dbReference type="VEuPathDB" id="MicrosporidiaDB:AEWQ_060280"/>
<evidence type="ECO:0000256" key="6">
    <source>
        <dbReference type="ARBA" id="ARBA00025581"/>
    </source>
</evidence>
<reference evidence="8" key="1">
    <citation type="journal article" date="2013" name="Eukaryot. Cell">
        <title>Extremely Reduced Levels of Heterozygosity in the Vertebrate Pathogen Encephalitozoon cuniculi.</title>
        <authorList>
            <person name="Selman M."/>
            <person name="Sak B."/>
            <person name="Kvac M."/>
            <person name="Farinelli L."/>
            <person name="Weiss L.M."/>
            <person name="Corradi N."/>
        </authorList>
    </citation>
    <scope>NUCLEOTIDE SEQUENCE</scope>
</reference>
<protein>
    <submittedName>
        <fullName evidence="8">Transcription initiation factor tfIIe beta subunit</fullName>
    </submittedName>
</protein>
<dbReference type="GO" id="GO:0005673">
    <property type="term" value="C:transcription factor TFIIE complex"/>
    <property type="evidence" value="ECO:0007669"/>
    <property type="project" value="InterPro"/>
</dbReference>
<dbReference type="VEuPathDB" id="MicrosporidiaDB:AEWD_060290"/>
<evidence type="ECO:0000256" key="5">
    <source>
        <dbReference type="ARBA" id="ARBA00023242"/>
    </source>
</evidence>
<dbReference type="PANTHER" id="PTHR12716:SF8">
    <property type="entry name" value="TRANSCRIPTION INITIATION FACTOR IIE SUBUNIT BETA"/>
    <property type="match status" value="1"/>
</dbReference>
<sequence>MLIPCHFEVGLSLHNSTLWIKTSLARIPRMDRDRIDSIDRGVQRHTNTYIHAVISLLKQHDRPLSFEEIKDKTRIDLHNNYVLLQSIKRNPRIVATHSTLMFKPLYSIRSVEDMRKVVRGLGGEEGLEMSKLMDSPVNVVPFVEELKKSNEIIILNDIDGSEVVFWNDTQESPVDPQIKSLWNQVRITTYHDLIRELNTAGLKTEKVENVKKRPTIKIKKDRRSRRKIRITNTHVKGLDLSGVQDER</sequence>
<evidence type="ECO:0000256" key="3">
    <source>
        <dbReference type="ARBA" id="ARBA00023125"/>
    </source>
</evidence>
<dbReference type="PANTHER" id="PTHR12716">
    <property type="entry name" value="TRANSCRIPTION INITIATION FACTOR IIE, BETA SUBUNIT"/>
    <property type="match status" value="1"/>
</dbReference>
<dbReference type="VEuPathDB" id="MicrosporidiaDB:ECU06_0350"/>
<comment type="function">
    <text evidence="6">Recruits TFIIH to the initiation complex and stimulates the RNA polymerase II C-terminal domain kinase and DNA-dependent ATPase activities of TFIIH. Both TFIIH and TFIIE are required for promoter clearance by RNA polymerase.</text>
</comment>
<dbReference type="OMA" id="RTKKDNH"/>
<dbReference type="GO" id="GO:0001097">
    <property type="term" value="F:TFIIH-class transcription factor complex binding"/>
    <property type="evidence" value="ECO:0007669"/>
    <property type="project" value="TreeGrafter"/>
</dbReference>
<dbReference type="GO" id="GO:0006367">
    <property type="term" value="P:transcription initiation at RNA polymerase II promoter"/>
    <property type="evidence" value="ECO:0007669"/>
    <property type="project" value="InterPro"/>
</dbReference>
<evidence type="ECO:0000256" key="2">
    <source>
        <dbReference type="ARBA" id="ARBA00023015"/>
    </source>
</evidence>
<accession>M1K482</accession>
<dbReference type="GO" id="GO:0003743">
    <property type="term" value="F:translation initiation factor activity"/>
    <property type="evidence" value="ECO:0007669"/>
    <property type="project" value="UniProtKB-KW"/>
</dbReference>
<dbReference type="VEuPathDB" id="MicrosporidiaDB:AEWR_060290"/>